<proteinExistence type="predicted"/>
<comment type="caution">
    <text evidence="1">The sequence shown here is derived from an EMBL/GenBank/DDBJ whole genome shotgun (WGS) entry which is preliminary data.</text>
</comment>
<accession>A0A0F9TST1</accession>
<sequence>MLLIQTYYRCDWGSPESFRFKKLGYIERNHMFYERYFVLLRSFLPNKNMLNHIIDACAKKCFGFMLIAGRFTTQ</sequence>
<gene>
    <name evidence="1" type="ORF">LCGC14_0354420</name>
</gene>
<evidence type="ECO:0000313" key="1">
    <source>
        <dbReference type="EMBL" id="KKN78012.1"/>
    </source>
</evidence>
<name>A0A0F9TST1_9ZZZZ</name>
<organism evidence="1">
    <name type="scientific">marine sediment metagenome</name>
    <dbReference type="NCBI Taxonomy" id="412755"/>
    <lineage>
        <taxon>unclassified sequences</taxon>
        <taxon>metagenomes</taxon>
        <taxon>ecological metagenomes</taxon>
    </lineage>
</organism>
<dbReference type="AlphaFoldDB" id="A0A0F9TST1"/>
<reference evidence="1" key="1">
    <citation type="journal article" date="2015" name="Nature">
        <title>Complex archaea that bridge the gap between prokaryotes and eukaryotes.</title>
        <authorList>
            <person name="Spang A."/>
            <person name="Saw J.H."/>
            <person name="Jorgensen S.L."/>
            <person name="Zaremba-Niedzwiedzka K."/>
            <person name="Martijn J."/>
            <person name="Lind A.E."/>
            <person name="van Eijk R."/>
            <person name="Schleper C."/>
            <person name="Guy L."/>
            <person name="Ettema T.J."/>
        </authorList>
    </citation>
    <scope>NUCLEOTIDE SEQUENCE</scope>
</reference>
<protein>
    <submittedName>
        <fullName evidence="1">Uncharacterized protein</fullName>
    </submittedName>
</protein>
<dbReference type="EMBL" id="LAZR01000270">
    <property type="protein sequence ID" value="KKN78012.1"/>
    <property type="molecule type" value="Genomic_DNA"/>
</dbReference>